<dbReference type="GO" id="GO:0003886">
    <property type="term" value="F:DNA (cytosine-5-)-methyltransferase activity"/>
    <property type="evidence" value="ECO:0007669"/>
    <property type="project" value="UniProtKB-EC"/>
</dbReference>
<evidence type="ECO:0000256" key="4">
    <source>
        <dbReference type="ARBA" id="ARBA00047422"/>
    </source>
</evidence>
<dbReference type="Pfam" id="PF00145">
    <property type="entry name" value="DNA_methylase"/>
    <property type="match status" value="1"/>
</dbReference>
<organism evidence="5 6">
    <name type="scientific">Pedobacter chinensis</name>
    <dbReference type="NCBI Taxonomy" id="2282421"/>
    <lineage>
        <taxon>Bacteria</taxon>
        <taxon>Pseudomonadati</taxon>
        <taxon>Bacteroidota</taxon>
        <taxon>Sphingobacteriia</taxon>
        <taxon>Sphingobacteriales</taxon>
        <taxon>Sphingobacteriaceae</taxon>
        <taxon>Pedobacter</taxon>
    </lineage>
</organism>
<comment type="caution">
    <text evidence="5">The sequence shown here is derived from an EMBL/GenBank/DDBJ whole genome shotgun (WGS) entry which is preliminary data.</text>
</comment>
<keyword evidence="3" id="KW-0680">Restriction system</keyword>
<sequence>MDVESGKRSLRHGSLFSGIDGFDLTAEWMRWKNVFQCELNPFCQRVLAYYYPKAKSCEDIKKTDFRPHREKIDIFAGGFPTTITAWRGNGSAENDDRRLWPDILRAVREIRLTWVVAENVLGIVNCHGSAKQIFFI</sequence>
<comment type="catalytic activity">
    <reaction evidence="4">
        <text>a 2'-deoxycytidine in DNA + S-adenosyl-L-methionine = a 5-methyl-2'-deoxycytidine in DNA + S-adenosyl-L-homocysteine + H(+)</text>
        <dbReference type="Rhea" id="RHEA:13681"/>
        <dbReference type="Rhea" id="RHEA-COMP:11369"/>
        <dbReference type="Rhea" id="RHEA-COMP:11370"/>
        <dbReference type="ChEBI" id="CHEBI:15378"/>
        <dbReference type="ChEBI" id="CHEBI:57856"/>
        <dbReference type="ChEBI" id="CHEBI:59789"/>
        <dbReference type="ChEBI" id="CHEBI:85452"/>
        <dbReference type="ChEBI" id="CHEBI:85454"/>
        <dbReference type="EC" id="2.1.1.37"/>
    </reaction>
</comment>
<evidence type="ECO:0000256" key="2">
    <source>
        <dbReference type="ARBA" id="ARBA00022679"/>
    </source>
</evidence>
<dbReference type="InterPro" id="IPR029063">
    <property type="entry name" value="SAM-dependent_MTases_sf"/>
</dbReference>
<evidence type="ECO:0000256" key="1">
    <source>
        <dbReference type="ARBA" id="ARBA00022603"/>
    </source>
</evidence>
<keyword evidence="1" id="KW-0489">Methyltransferase</keyword>
<dbReference type="SUPFAM" id="SSF53335">
    <property type="entry name" value="S-adenosyl-L-methionine-dependent methyltransferases"/>
    <property type="match status" value="1"/>
</dbReference>
<evidence type="ECO:0000313" key="5">
    <source>
        <dbReference type="EMBL" id="RDC55168.1"/>
    </source>
</evidence>
<accession>A0A369PYK3</accession>
<dbReference type="GO" id="GO:0032259">
    <property type="term" value="P:methylation"/>
    <property type="evidence" value="ECO:0007669"/>
    <property type="project" value="UniProtKB-KW"/>
</dbReference>
<dbReference type="GO" id="GO:0009307">
    <property type="term" value="P:DNA restriction-modification system"/>
    <property type="evidence" value="ECO:0007669"/>
    <property type="project" value="UniProtKB-KW"/>
</dbReference>
<gene>
    <name evidence="5" type="ORF">DU508_18670</name>
</gene>
<proteinExistence type="predicted"/>
<dbReference type="EMBL" id="QPKV01000008">
    <property type="protein sequence ID" value="RDC55168.1"/>
    <property type="molecule type" value="Genomic_DNA"/>
</dbReference>
<name>A0A369PYK3_9SPHI</name>
<protein>
    <submittedName>
        <fullName evidence="5">Uncharacterized protein</fullName>
    </submittedName>
</protein>
<dbReference type="AlphaFoldDB" id="A0A369PYK3"/>
<dbReference type="Gene3D" id="3.40.50.150">
    <property type="entry name" value="Vaccinia Virus protein VP39"/>
    <property type="match status" value="1"/>
</dbReference>
<reference evidence="5 6" key="1">
    <citation type="submission" date="2018-07" db="EMBL/GenBank/DDBJ databases">
        <title>Pedobacter sp. nov., isolated from soil.</title>
        <authorList>
            <person name="Zhou L.Y."/>
            <person name="Du Z.J."/>
        </authorList>
    </citation>
    <scope>NUCLEOTIDE SEQUENCE [LARGE SCALE GENOMIC DNA]</scope>
    <source>
        <strain evidence="5 6">JDX94</strain>
    </source>
</reference>
<dbReference type="InterPro" id="IPR001525">
    <property type="entry name" value="C5_MeTfrase"/>
</dbReference>
<keyword evidence="6" id="KW-1185">Reference proteome</keyword>
<dbReference type="Proteomes" id="UP000253961">
    <property type="component" value="Unassembled WGS sequence"/>
</dbReference>
<evidence type="ECO:0000313" key="6">
    <source>
        <dbReference type="Proteomes" id="UP000253961"/>
    </source>
</evidence>
<evidence type="ECO:0000256" key="3">
    <source>
        <dbReference type="ARBA" id="ARBA00022747"/>
    </source>
</evidence>
<dbReference type="OrthoDB" id="32195at2"/>
<keyword evidence="2" id="KW-0808">Transferase</keyword>